<sequence length="747" mass="84863">MSDFPASTAVAENRLDTSTGIATRSLGLLPRFVLLWLLLSLIVAGVLWLLYWVQLKHLQSLSLIEESQAVELAVQSIRAELAQAGADLVLLSRQSVLKQWLHSPTPHNHERITSDYVAFLKSSGRYDNVRFIDAWGQEFVRVNWIDGQPTVVGEDALQDKSNRYYIKESLELGPGEIYISPFDLNLERGEIVKPMKPVIRFATSIHDEADVKRGVLVLNYNGRRLIERIREIASQTSSHLWLLNEQGYWLFGARSEQEWGFMFDDREQLHFKADYPQIWRAIMDSSSRGTLNTDDGLFTYAVLSPTGLMHEYEGIDFKAGERWVVVSHAPSEILANRMQGPVYSLVVAFFLLSLFTAIVAWAITYYVHKRRQAESALLSSESAWRGLVESAPDAIVVVNESGHIEIANAQAEALFGYSRAELIGQPVEKLIPQRYAGHHVQLRGDYAQEPKARPMGEGRVLYGLRKDGSEFPVSISLSPIQVDNKLRVISDIRDVTAEREAERHIRELNTQLVEQNNELERINRELEAFSYSVSHDLRAPLRAIDGFSEILSQEYADELDQRGRDYLQRVRRAAQKMGQLIDDLLNLSRIARAEIRFQDVDLSAMAADALRELEQQEPERRVEALIQEDIQVRGDSRLLRIVLDNLLANAWKFTRDKGDARILFGMERQQEETVYYIQDNGAGFDMAYADRMFGAFQRLHDASEFPGTGIGLATVQRVIHKHGGRIWARGEPGEGASFYFTLGREMA</sequence>
<evidence type="ECO:0000256" key="5">
    <source>
        <dbReference type="ARBA" id="ARBA00022553"/>
    </source>
</evidence>
<evidence type="ECO:0000256" key="13">
    <source>
        <dbReference type="ARBA" id="ARBA00023136"/>
    </source>
</evidence>
<evidence type="ECO:0000256" key="11">
    <source>
        <dbReference type="ARBA" id="ARBA00022989"/>
    </source>
</evidence>
<dbReference type="InterPro" id="IPR004358">
    <property type="entry name" value="Sig_transdc_His_kin-like_C"/>
</dbReference>
<evidence type="ECO:0000256" key="10">
    <source>
        <dbReference type="ARBA" id="ARBA00022840"/>
    </source>
</evidence>
<dbReference type="Proteomes" id="UP000287798">
    <property type="component" value="Unassembled WGS sequence"/>
</dbReference>
<keyword evidence="10" id="KW-0067">ATP-binding</keyword>
<dbReference type="SMART" id="SM00387">
    <property type="entry name" value="HATPase_c"/>
    <property type="match status" value="1"/>
</dbReference>
<feature type="domain" description="Histidine kinase" evidence="16">
    <location>
        <begin position="532"/>
        <end position="746"/>
    </location>
</feature>
<keyword evidence="8" id="KW-0547">Nucleotide-binding</keyword>
<accession>A0A426QMD5</accession>
<dbReference type="PANTHER" id="PTHR42878:SF15">
    <property type="entry name" value="BACTERIOPHYTOCHROME"/>
    <property type="match status" value="1"/>
</dbReference>
<dbReference type="InterPro" id="IPR005467">
    <property type="entry name" value="His_kinase_dom"/>
</dbReference>
<dbReference type="Gene3D" id="3.30.565.10">
    <property type="entry name" value="Histidine kinase-like ATPase, C-terminal domain"/>
    <property type="match status" value="1"/>
</dbReference>
<feature type="domain" description="PAC" evidence="18">
    <location>
        <begin position="454"/>
        <end position="507"/>
    </location>
</feature>
<evidence type="ECO:0000313" key="20">
    <source>
        <dbReference type="Proteomes" id="UP000287798"/>
    </source>
</evidence>
<organism evidence="19 20">
    <name type="scientific">Thiohalobacter thiocyanaticus</name>
    <dbReference type="NCBI Taxonomy" id="585455"/>
    <lineage>
        <taxon>Bacteria</taxon>
        <taxon>Pseudomonadati</taxon>
        <taxon>Pseudomonadota</taxon>
        <taxon>Gammaproteobacteria</taxon>
        <taxon>Thiohalobacterales</taxon>
        <taxon>Thiohalobacteraceae</taxon>
        <taxon>Thiohalobacter</taxon>
    </lineage>
</organism>
<evidence type="ECO:0000256" key="2">
    <source>
        <dbReference type="ARBA" id="ARBA00004651"/>
    </source>
</evidence>
<dbReference type="InterPro" id="IPR029151">
    <property type="entry name" value="Sensor-like_sf"/>
</dbReference>
<dbReference type="SUPFAM" id="SSF55785">
    <property type="entry name" value="PYP-like sensor domain (PAS domain)"/>
    <property type="match status" value="1"/>
</dbReference>
<keyword evidence="13 15" id="KW-0472">Membrane</keyword>
<keyword evidence="20" id="KW-1185">Reference proteome</keyword>
<dbReference type="InterPro" id="IPR000700">
    <property type="entry name" value="PAS-assoc_C"/>
</dbReference>
<dbReference type="RefSeq" id="WP_125182262.1">
    <property type="nucleotide sequence ID" value="NZ_QZMU01000001.1"/>
</dbReference>
<dbReference type="PROSITE" id="PS50113">
    <property type="entry name" value="PAC"/>
    <property type="match status" value="1"/>
</dbReference>
<keyword evidence="14" id="KW-0175">Coiled coil</keyword>
<dbReference type="EMBL" id="QZMU01000001">
    <property type="protein sequence ID" value="RRQ22923.1"/>
    <property type="molecule type" value="Genomic_DNA"/>
</dbReference>
<dbReference type="GO" id="GO:0007234">
    <property type="term" value="P:osmosensory signaling via phosphorelay pathway"/>
    <property type="evidence" value="ECO:0007669"/>
    <property type="project" value="TreeGrafter"/>
</dbReference>
<feature type="coiled-coil region" evidence="14">
    <location>
        <begin position="498"/>
        <end position="532"/>
    </location>
</feature>
<dbReference type="InterPro" id="IPR003661">
    <property type="entry name" value="HisK_dim/P_dom"/>
</dbReference>
<dbReference type="GO" id="GO:0000155">
    <property type="term" value="F:phosphorelay sensor kinase activity"/>
    <property type="evidence" value="ECO:0007669"/>
    <property type="project" value="InterPro"/>
</dbReference>
<dbReference type="InterPro" id="IPR036890">
    <property type="entry name" value="HATPase_C_sf"/>
</dbReference>
<evidence type="ECO:0000256" key="3">
    <source>
        <dbReference type="ARBA" id="ARBA00012438"/>
    </source>
</evidence>
<evidence type="ECO:0000259" key="18">
    <source>
        <dbReference type="PROSITE" id="PS50113"/>
    </source>
</evidence>
<keyword evidence="6" id="KW-0808">Transferase</keyword>
<dbReference type="Gene3D" id="3.30.450.20">
    <property type="entry name" value="PAS domain"/>
    <property type="match status" value="3"/>
</dbReference>
<name>A0A426QMD5_9GAMM</name>
<dbReference type="NCBIfam" id="TIGR00229">
    <property type="entry name" value="sensory_box"/>
    <property type="match status" value="1"/>
</dbReference>
<dbReference type="FunFam" id="1.10.287.130:FF:000070">
    <property type="entry name" value="Histidine kinase sensor protein"/>
    <property type="match status" value="1"/>
</dbReference>
<evidence type="ECO:0000256" key="6">
    <source>
        <dbReference type="ARBA" id="ARBA00022679"/>
    </source>
</evidence>
<dbReference type="GO" id="GO:0030295">
    <property type="term" value="F:protein kinase activator activity"/>
    <property type="evidence" value="ECO:0007669"/>
    <property type="project" value="TreeGrafter"/>
</dbReference>
<dbReference type="Pfam" id="PF02518">
    <property type="entry name" value="HATPase_c"/>
    <property type="match status" value="1"/>
</dbReference>
<dbReference type="InterPro" id="IPR036097">
    <property type="entry name" value="HisK_dim/P_sf"/>
</dbReference>
<comment type="catalytic activity">
    <reaction evidence="1">
        <text>ATP + protein L-histidine = ADP + protein N-phospho-L-histidine.</text>
        <dbReference type="EC" id="2.7.13.3"/>
    </reaction>
</comment>
<dbReference type="InterPro" id="IPR035965">
    <property type="entry name" value="PAS-like_dom_sf"/>
</dbReference>
<dbReference type="FunFam" id="3.30.565.10:FF:000006">
    <property type="entry name" value="Sensor histidine kinase WalK"/>
    <property type="match status" value="1"/>
</dbReference>
<dbReference type="PROSITE" id="PS50109">
    <property type="entry name" value="HIS_KIN"/>
    <property type="match status" value="1"/>
</dbReference>
<evidence type="ECO:0000256" key="7">
    <source>
        <dbReference type="ARBA" id="ARBA00022692"/>
    </source>
</evidence>
<gene>
    <name evidence="19" type="ORF">D6C00_13960</name>
</gene>
<evidence type="ECO:0000259" key="16">
    <source>
        <dbReference type="PROSITE" id="PS50109"/>
    </source>
</evidence>
<feature type="transmembrane region" description="Helical" evidence="15">
    <location>
        <begin position="33"/>
        <end position="53"/>
    </location>
</feature>
<dbReference type="Pfam" id="PF13426">
    <property type="entry name" value="PAS_9"/>
    <property type="match status" value="1"/>
</dbReference>
<dbReference type="SMART" id="SM00388">
    <property type="entry name" value="HisKA"/>
    <property type="match status" value="1"/>
</dbReference>
<dbReference type="InterPro" id="IPR000014">
    <property type="entry name" value="PAS"/>
</dbReference>
<evidence type="ECO:0000256" key="9">
    <source>
        <dbReference type="ARBA" id="ARBA00022777"/>
    </source>
</evidence>
<dbReference type="SUPFAM" id="SSF47384">
    <property type="entry name" value="Homodimeric domain of signal transducing histidine kinase"/>
    <property type="match status" value="1"/>
</dbReference>
<evidence type="ECO:0000259" key="17">
    <source>
        <dbReference type="PROSITE" id="PS50112"/>
    </source>
</evidence>
<keyword evidence="5" id="KW-0597">Phosphoprotein</keyword>
<dbReference type="GO" id="GO:0000156">
    <property type="term" value="F:phosphorelay response regulator activity"/>
    <property type="evidence" value="ECO:0007669"/>
    <property type="project" value="TreeGrafter"/>
</dbReference>
<feature type="transmembrane region" description="Helical" evidence="15">
    <location>
        <begin position="342"/>
        <end position="367"/>
    </location>
</feature>
<proteinExistence type="predicted"/>
<dbReference type="SMART" id="SM00091">
    <property type="entry name" value="PAS"/>
    <property type="match status" value="1"/>
</dbReference>
<keyword evidence="12" id="KW-0902">Two-component regulatory system</keyword>
<keyword evidence="4" id="KW-1003">Cell membrane</keyword>
<keyword evidence="11 15" id="KW-1133">Transmembrane helix</keyword>
<dbReference type="OrthoDB" id="6017161at2"/>
<dbReference type="InterPro" id="IPR003594">
    <property type="entry name" value="HATPase_dom"/>
</dbReference>
<protein>
    <recommendedName>
        <fullName evidence="3">histidine kinase</fullName>
        <ecNumber evidence="3">2.7.13.3</ecNumber>
    </recommendedName>
</protein>
<dbReference type="AlphaFoldDB" id="A0A426QMD5"/>
<dbReference type="Pfam" id="PF21623">
    <property type="entry name" value="HK_sensor_dom_bact"/>
    <property type="match status" value="1"/>
</dbReference>
<dbReference type="PROSITE" id="PS50112">
    <property type="entry name" value="PAS"/>
    <property type="match status" value="1"/>
</dbReference>
<evidence type="ECO:0000313" key="19">
    <source>
        <dbReference type="EMBL" id="RRQ22923.1"/>
    </source>
</evidence>
<evidence type="ECO:0000256" key="4">
    <source>
        <dbReference type="ARBA" id="ARBA00022475"/>
    </source>
</evidence>
<dbReference type="InterPro" id="IPR050351">
    <property type="entry name" value="BphY/WalK/GraS-like"/>
</dbReference>
<comment type="subcellular location">
    <subcellularLocation>
        <location evidence="2">Cell membrane</location>
        <topology evidence="2">Multi-pass membrane protein</topology>
    </subcellularLocation>
</comment>
<evidence type="ECO:0000256" key="8">
    <source>
        <dbReference type="ARBA" id="ARBA00022741"/>
    </source>
</evidence>
<dbReference type="PANTHER" id="PTHR42878">
    <property type="entry name" value="TWO-COMPONENT HISTIDINE KINASE"/>
    <property type="match status" value="1"/>
</dbReference>
<dbReference type="PRINTS" id="PR00344">
    <property type="entry name" value="BCTRLSENSOR"/>
</dbReference>
<dbReference type="InterPro" id="IPR048760">
    <property type="entry name" value="VP0354-like_sensor_dom"/>
</dbReference>
<dbReference type="Pfam" id="PF00512">
    <property type="entry name" value="HisKA"/>
    <property type="match status" value="1"/>
</dbReference>
<dbReference type="Gene3D" id="1.10.287.130">
    <property type="match status" value="1"/>
</dbReference>
<reference evidence="19 20" key="1">
    <citation type="journal article" date="2010" name="Int. J. Syst. Evol. Microbiol.">
        <title>Thiohalobacter thiocyanaticus gen. nov., sp. nov., a moderately halophilic, sulfur-oxidizing gammaproteobacterium from hypersaline lakes, that utilizes thiocyanate.</title>
        <authorList>
            <person name="Sorokin D.Y."/>
            <person name="Kovaleva O.L."/>
            <person name="Tourova T.P."/>
            <person name="Muyzer G."/>
        </authorList>
    </citation>
    <scope>NUCLEOTIDE SEQUENCE [LARGE SCALE GENOMIC DNA]</scope>
    <source>
        <strain evidence="19 20">Hrh1</strain>
    </source>
</reference>
<feature type="domain" description="PAS" evidence="17">
    <location>
        <begin position="380"/>
        <end position="425"/>
    </location>
</feature>
<dbReference type="EC" id="2.7.13.3" evidence="3"/>
<evidence type="ECO:0000256" key="12">
    <source>
        <dbReference type="ARBA" id="ARBA00023012"/>
    </source>
</evidence>
<evidence type="ECO:0000256" key="1">
    <source>
        <dbReference type="ARBA" id="ARBA00000085"/>
    </source>
</evidence>
<keyword evidence="9" id="KW-0418">Kinase</keyword>
<dbReference type="SUPFAM" id="SSF55874">
    <property type="entry name" value="ATPase domain of HSP90 chaperone/DNA topoisomerase II/histidine kinase"/>
    <property type="match status" value="1"/>
</dbReference>
<dbReference type="SUPFAM" id="SSF103190">
    <property type="entry name" value="Sensory domain-like"/>
    <property type="match status" value="2"/>
</dbReference>
<evidence type="ECO:0000256" key="14">
    <source>
        <dbReference type="SAM" id="Coils"/>
    </source>
</evidence>
<dbReference type="GO" id="GO:0005886">
    <property type="term" value="C:plasma membrane"/>
    <property type="evidence" value="ECO:0007669"/>
    <property type="project" value="UniProtKB-SubCell"/>
</dbReference>
<keyword evidence="7 15" id="KW-0812">Transmembrane</keyword>
<dbReference type="CDD" id="cd00082">
    <property type="entry name" value="HisKA"/>
    <property type="match status" value="1"/>
</dbReference>
<comment type="caution">
    <text evidence="19">The sequence shown here is derived from an EMBL/GenBank/DDBJ whole genome shotgun (WGS) entry which is preliminary data.</text>
</comment>
<dbReference type="GO" id="GO:0005524">
    <property type="term" value="F:ATP binding"/>
    <property type="evidence" value="ECO:0007669"/>
    <property type="project" value="UniProtKB-KW"/>
</dbReference>
<evidence type="ECO:0000256" key="15">
    <source>
        <dbReference type="SAM" id="Phobius"/>
    </source>
</evidence>
<dbReference type="CDD" id="cd00130">
    <property type="entry name" value="PAS"/>
    <property type="match status" value="1"/>
</dbReference>